<keyword evidence="2" id="KW-1185">Reference proteome</keyword>
<sequence length="363" mass="39319">MPWNRATSHLVVYVPLLVNGFAMKIFTLLAWFSMFLASSIATAETLVSMGFQEYQPGEWEITSDLFMYGPGQNTLGLAGATFEVTSLNGYVPELEMPYLSGTNEVGLPIGFLDSVIEPIAGSEQGYQVSVNQASYEGTTEVFGIGLGEIDIDGPGLAHFRRGRRAHLGLLSTVPGLDENDFTNVSVELFPEDYENLASTPLIRLDADEDILLRRLDVAVMPLANSSTSILCGPSRERDPQSITIPAFTNVLEDGVVLSSTEDTPITVLALEWAGRNHFVAEDVVGKTFTRTSPLMIDLEYVSDSRWKLPGSGAMDFLKVKTTDGTVRFFVLAAPVPEASSAFLLGTGCSAAFFVGIFRARGDS</sequence>
<dbReference type="EMBL" id="CP036278">
    <property type="protein sequence ID" value="QDU53964.1"/>
    <property type="molecule type" value="Genomic_DNA"/>
</dbReference>
<reference evidence="1 2" key="1">
    <citation type="submission" date="2019-02" db="EMBL/GenBank/DDBJ databases">
        <title>Deep-cultivation of Planctomycetes and their phenomic and genomic characterization uncovers novel biology.</title>
        <authorList>
            <person name="Wiegand S."/>
            <person name="Jogler M."/>
            <person name="Boedeker C."/>
            <person name="Pinto D."/>
            <person name="Vollmers J."/>
            <person name="Rivas-Marin E."/>
            <person name="Kohn T."/>
            <person name="Peeters S.H."/>
            <person name="Heuer A."/>
            <person name="Rast P."/>
            <person name="Oberbeckmann S."/>
            <person name="Bunk B."/>
            <person name="Jeske O."/>
            <person name="Meyerdierks A."/>
            <person name="Storesund J.E."/>
            <person name="Kallscheuer N."/>
            <person name="Luecker S."/>
            <person name="Lage O.M."/>
            <person name="Pohl T."/>
            <person name="Merkel B.J."/>
            <person name="Hornburger P."/>
            <person name="Mueller R.-W."/>
            <person name="Bruemmer F."/>
            <person name="Labrenz M."/>
            <person name="Spormann A.M."/>
            <person name="Op den Camp H."/>
            <person name="Overmann J."/>
            <person name="Amann R."/>
            <person name="Jetten M.S.M."/>
            <person name="Mascher T."/>
            <person name="Medema M.H."/>
            <person name="Devos D.P."/>
            <person name="Kaster A.-K."/>
            <person name="Ovreas L."/>
            <person name="Rohde M."/>
            <person name="Galperin M.Y."/>
            <person name="Jogler C."/>
        </authorList>
    </citation>
    <scope>NUCLEOTIDE SEQUENCE [LARGE SCALE GENOMIC DNA]</scope>
    <source>
        <strain evidence="1 2">Pan181</strain>
    </source>
</reference>
<proteinExistence type="predicted"/>
<dbReference type="AlphaFoldDB" id="A0A518AGY5"/>
<evidence type="ECO:0000313" key="1">
    <source>
        <dbReference type="EMBL" id="QDU53964.1"/>
    </source>
</evidence>
<gene>
    <name evidence="1" type="ORF">Pan181_01430</name>
</gene>
<dbReference type="KEGG" id="amuc:Pan181_01430"/>
<dbReference type="Proteomes" id="UP000315750">
    <property type="component" value="Chromosome"/>
</dbReference>
<dbReference type="RefSeq" id="WP_145245001.1">
    <property type="nucleotide sequence ID" value="NZ_CP036278.1"/>
</dbReference>
<organism evidence="1 2">
    <name type="scientific">Aeoliella mucimassa</name>
    <dbReference type="NCBI Taxonomy" id="2527972"/>
    <lineage>
        <taxon>Bacteria</taxon>
        <taxon>Pseudomonadati</taxon>
        <taxon>Planctomycetota</taxon>
        <taxon>Planctomycetia</taxon>
        <taxon>Pirellulales</taxon>
        <taxon>Lacipirellulaceae</taxon>
        <taxon>Aeoliella</taxon>
    </lineage>
</organism>
<name>A0A518AGY5_9BACT</name>
<accession>A0A518AGY5</accession>
<evidence type="ECO:0000313" key="2">
    <source>
        <dbReference type="Proteomes" id="UP000315750"/>
    </source>
</evidence>
<protein>
    <submittedName>
        <fullName evidence="1">Uncharacterized protein</fullName>
    </submittedName>
</protein>